<keyword evidence="4" id="KW-1185">Reference proteome</keyword>
<dbReference type="Gene3D" id="2.60.120.1440">
    <property type="match status" value="1"/>
</dbReference>
<dbReference type="Proteomes" id="UP000318946">
    <property type="component" value="Chromosome"/>
</dbReference>
<name>A0A4Y1WQN9_9BACT</name>
<evidence type="ECO:0000259" key="1">
    <source>
        <dbReference type="Pfam" id="PF04773"/>
    </source>
</evidence>
<evidence type="ECO:0000259" key="2">
    <source>
        <dbReference type="Pfam" id="PF16344"/>
    </source>
</evidence>
<protein>
    <submittedName>
        <fullName evidence="3">Anti-sigma factor</fullName>
    </submittedName>
</protein>
<feature type="domain" description="Protein FecR C-terminal" evidence="2">
    <location>
        <begin position="240"/>
        <end position="307"/>
    </location>
</feature>
<dbReference type="KEGG" id="acou:A5CBH24_07340"/>
<dbReference type="Pfam" id="PF16344">
    <property type="entry name" value="FecR_C"/>
    <property type="match status" value="1"/>
</dbReference>
<gene>
    <name evidence="3" type="ORF">A5CBH24_07340</name>
</gene>
<organism evidence="3 4">
    <name type="scientific">Alistipes communis</name>
    <dbReference type="NCBI Taxonomy" id="2585118"/>
    <lineage>
        <taxon>Bacteria</taxon>
        <taxon>Pseudomonadati</taxon>
        <taxon>Bacteroidota</taxon>
        <taxon>Bacteroidia</taxon>
        <taxon>Bacteroidales</taxon>
        <taxon>Rikenellaceae</taxon>
        <taxon>Alistipes</taxon>
    </lineage>
</organism>
<dbReference type="RefSeq" id="WP_019131515.1">
    <property type="nucleotide sequence ID" value="NZ_AP019735.1"/>
</dbReference>
<feature type="domain" description="FecR protein" evidence="1">
    <location>
        <begin position="99"/>
        <end position="195"/>
    </location>
</feature>
<accession>A0A4Y1WQN9</accession>
<dbReference type="Pfam" id="PF04773">
    <property type="entry name" value="FecR"/>
    <property type="match status" value="1"/>
</dbReference>
<dbReference type="FunFam" id="2.60.120.1440:FF:000001">
    <property type="entry name" value="Putative anti-sigma factor"/>
    <property type="match status" value="1"/>
</dbReference>
<proteinExistence type="predicted"/>
<accession>A0A4Y1XSS4</accession>
<dbReference type="PANTHER" id="PTHR30273:SF2">
    <property type="entry name" value="PROTEIN FECR"/>
    <property type="match status" value="1"/>
</dbReference>
<dbReference type="AlphaFoldDB" id="A0A4Y1WQN9"/>
<reference evidence="4" key="1">
    <citation type="submission" date="2019-06" db="EMBL/GenBank/DDBJ databases">
        <title>Alistipes onderdonkii subsp. vulgaris subsp. nov., Alistipes dispar sp. nov. and Alistipes communis sp. nov., isolated from human faeces, and creation of Alistipes onderdonkii subsp. onderdonkii subsp. nov.</title>
        <authorList>
            <person name="Sakamoto M."/>
            <person name="Ikeyama N."/>
            <person name="Ogata Y."/>
            <person name="Suda W."/>
            <person name="Iino T."/>
            <person name="Hattori M."/>
            <person name="Ohkuma M."/>
        </authorList>
    </citation>
    <scope>NUCLEOTIDE SEQUENCE [LARGE SCALE GENOMIC DNA]</scope>
    <source>
        <strain evidence="4">5CBH24</strain>
    </source>
</reference>
<dbReference type="InterPro" id="IPR012373">
    <property type="entry name" value="Ferrdict_sens_TM"/>
</dbReference>
<dbReference type="GeneID" id="78341449"/>
<dbReference type="Gene3D" id="3.55.50.30">
    <property type="match status" value="1"/>
</dbReference>
<dbReference type="GO" id="GO:0016989">
    <property type="term" value="F:sigma factor antagonist activity"/>
    <property type="evidence" value="ECO:0007669"/>
    <property type="project" value="TreeGrafter"/>
</dbReference>
<evidence type="ECO:0000313" key="4">
    <source>
        <dbReference type="Proteomes" id="UP000318946"/>
    </source>
</evidence>
<evidence type="ECO:0000313" key="3">
    <source>
        <dbReference type="EMBL" id="BBL03421.1"/>
    </source>
</evidence>
<dbReference type="EMBL" id="AP019735">
    <property type="protein sequence ID" value="BBL03421.1"/>
    <property type="molecule type" value="Genomic_DNA"/>
</dbReference>
<dbReference type="PANTHER" id="PTHR30273">
    <property type="entry name" value="PERIPLASMIC SIGNAL SENSOR AND SIGMA FACTOR ACTIVATOR FECR-RELATED"/>
    <property type="match status" value="1"/>
</dbReference>
<dbReference type="PIRSF" id="PIRSF018266">
    <property type="entry name" value="FecR"/>
    <property type="match status" value="1"/>
</dbReference>
<dbReference type="InterPro" id="IPR006860">
    <property type="entry name" value="FecR"/>
</dbReference>
<dbReference type="InterPro" id="IPR032508">
    <property type="entry name" value="FecR_C"/>
</dbReference>
<sequence length="311" mass="36125">MERDLLYRYFDGDTTPDEERRIMEWAEASPENYRLYLEERRLWCALLLHAGRRTARRPALWRRLAAWRVSGAAACILLLVGLAGIFFAGRMVPDGRMQQVVVPAGQRVELRLADGTKVWLNSKSRLEYPSSFGRRSRRVTLCGEGYFEVAHDERKPFVVETGQYDVRVLGTTFNVYAYDNDRAAFETALMEGSVEVSSRSDASQRLVLQPNEAAVMAADGRLVRTRLTDMGRFRWTEGLICLNDVPFGELLERFSDYYDIRILLKNPKLYDVRCTGKFRQSDGIDYSLHVLQRFVNFRYTHDEERHTIEIR</sequence>
<dbReference type="OrthoDB" id="653086at2"/>